<keyword evidence="4" id="KW-0456">Lyase</keyword>
<dbReference type="SUPFAM" id="SSF53067">
    <property type="entry name" value="Actin-like ATPase domain"/>
    <property type="match status" value="2"/>
</dbReference>
<dbReference type="NCBIfam" id="NF003915">
    <property type="entry name" value="PRK05441.1"/>
    <property type="match status" value="1"/>
</dbReference>
<evidence type="ECO:0000256" key="3">
    <source>
        <dbReference type="ARBA" id="ARBA00014974"/>
    </source>
</evidence>
<dbReference type="InterPro" id="IPR043129">
    <property type="entry name" value="ATPase_NBD"/>
</dbReference>
<evidence type="ECO:0000256" key="6">
    <source>
        <dbReference type="ARBA" id="ARBA00031123"/>
    </source>
</evidence>
<dbReference type="GO" id="GO:0045127">
    <property type="term" value="F:N-acetylglucosamine kinase activity"/>
    <property type="evidence" value="ECO:0007669"/>
    <property type="project" value="UniProtKB-EC"/>
</dbReference>
<dbReference type="PANTHER" id="PTHR10088">
    <property type="entry name" value="GLUCOKINASE REGULATORY PROTEIN"/>
    <property type="match status" value="1"/>
</dbReference>
<organism evidence="8 9">
    <name type="scientific">Petromyces alliaceus</name>
    <name type="common">Aspergillus alliaceus</name>
    <dbReference type="NCBI Taxonomy" id="209559"/>
    <lineage>
        <taxon>Eukaryota</taxon>
        <taxon>Fungi</taxon>
        <taxon>Dikarya</taxon>
        <taxon>Ascomycota</taxon>
        <taxon>Pezizomycotina</taxon>
        <taxon>Eurotiomycetes</taxon>
        <taxon>Eurotiomycetidae</taxon>
        <taxon>Eurotiales</taxon>
        <taxon>Aspergillaceae</taxon>
        <taxon>Aspergillus</taxon>
        <taxon>Aspergillus subgen. Circumdati</taxon>
    </lineage>
</organism>
<dbReference type="GO" id="GO:0016835">
    <property type="term" value="F:carbon-oxygen lyase activity"/>
    <property type="evidence" value="ECO:0007669"/>
    <property type="project" value="InterPro"/>
</dbReference>
<gene>
    <name evidence="8" type="ORF">ETB97_011203</name>
</gene>
<dbReference type="InterPro" id="IPR001347">
    <property type="entry name" value="SIS_dom"/>
</dbReference>
<evidence type="ECO:0000313" key="9">
    <source>
        <dbReference type="Proteomes" id="UP000541154"/>
    </source>
</evidence>
<evidence type="ECO:0000256" key="1">
    <source>
        <dbReference type="ARBA" id="ARBA00006198"/>
    </source>
</evidence>
<reference evidence="8 9" key="1">
    <citation type="submission" date="2019-04" db="EMBL/GenBank/DDBJ databases">
        <title>Aspergillus burnettii sp. nov., novel species from soil in southeast Queensland.</title>
        <authorList>
            <person name="Gilchrist C.L.M."/>
            <person name="Pitt J.I."/>
            <person name="Lange L."/>
            <person name="Lacey H.J."/>
            <person name="Vuong D."/>
            <person name="Midgley D.J."/>
            <person name="Greenfield P."/>
            <person name="Bradbury M."/>
            <person name="Lacey E."/>
            <person name="Busk P.K."/>
            <person name="Pilgaard B."/>
            <person name="Chooi Y.H."/>
            <person name="Piggott A.M."/>
        </authorList>
    </citation>
    <scope>NUCLEOTIDE SEQUENCE [LARGE SCALE GENOMIC DNA]</scope>
    <source>
        <strain evidence="8 9">FRR 5400</strain>
    </source>
</reference>
<keyword evidence="9" id="KW-1185">Reference proteome</keyword>
<dbReference type="AlphaFoldDB" id="A0A8H6ABC4"/>
<dbReference type="InterPro" id="IPR005486">
    <property type="entry name" value="Glucokinase_regulatory_CS"/>
</dbReference>
<name>A0A8H6ABC4_PETAA</name>
<protein>
    <recommendedName>
        <fullName evidence="3">N-acetyl-D-glucosamine kinase</fullName>
        <ecNumber evidence="2">2.7.1.59</ecNumber>
    </recommendedName>
    <alternativeName>
        <fullName evidence="6">GlcNAc kinase</fullName>
    </alternativeName>
</protein>
<evidence type="ECO:0000259" key="7">
    <source>
        <dbReference type="PROSITE" id="PS51464"/>
    </source>
</evidence>
<dbReference type="Proteomes" id="UP000541154">
    <property type="component" value="Unassembled WGS sequence"/>
</dbReference>
<dbReference type="CDD" id="cd05007">
    <property type="entry name" value="SIS_Etherase"/>
    <property type="match status" value="1"/>
</dbReference>
<evidence type="ECO:0000256" key="4">
    <source>
        <dbReference type="ARBA" id="ARBA00023239"/>
    </source>
</evidence>
<dbReference type="Pfam" id="PF01869">
    <property type="entry name" value="BcrAD_BadFG"/>
    <property type="match status" value="1"/>
</dbReference>
<dbReference type="Gene3D" id="3.30.420.40">
    <property type="match status" value="2"/>
</dbReference>
<feature type="domain" description="SIS" evidence="7">
    <location>
        <begin position="61"/>
        <end position="225"/>
    </location>
</feature>
<dbReference type="InterPro" id="IPR046348">
    <property type="entry name" value="SIS_dom_sf"/>
</dbReference>
<sequence>MAPSEHERLHLLQTEARTSTADKIDFLDTLGLCEAFNKEESRVAGSIASCLSDIASLIDDVVPRLRAGGRLIYVGAGNSGRVGFMDCSELPVTFSADPQQFITIVAGGTEAIIKAQEGAEDMESEGALRMEALQLSTKDTVIGISASGRTPFVLGGLQVALKNNALTAGITNTHPSSIAKLGVDHLICALVGPEFLSGSTRLKAGSAAKQILNMISTCSMVKLGKTYKGLMIDVRVKNWKLKARGRRIVRQACNGAPMHIIDQNGLPSPQAIDIPETVEGDAAIDILIEGCGGSVKLACAVAISGYHPDVARQMLESAGGSFHVFVEGVKKETSPKPVTLEEGLEYCLCVDGGGTNCTVSIATRSGVIGQGIAGPCNFNSVSLEAIINHIKLATDQASSMAFARQGFALPTTPKFSKVWVGLAGLHHADQIATLTRRLEELFGVSTHCGTLRLTSDGILLGSCIAMDDSVEFGISVVAGTGSVATAFKKGLAGEIIQVGRTGGWGYLIGDQGSAFDIGKRALQLVLSSVEQKQFQAKHELTEFERVILNELNSNEVGVLKGIYHSNAQPKEKVSNIARVVTKLGFREQDPDSQALEILTSAANCLAQQIKPLAEICDPSRCALILSGALMNLPAYQDLILREWDRQHQLSFKKVLVVNDASVYAAQFLARQNTIMEWTRECGLLPSSKPEDLNSGQT</sequence>
<dbReference type="PROSITE" id="PS01272">
    <property type="entry name" value="GCKR"/>
    <property type="match status" value="1"/>
</dbReference>
<dbReference type="GO" id="GO:0097367">
    <property type="term" value="F:carbohydrate derivative binding"/>
    <property type="evidence" value="ECO:0007669"/>
    <property type="project" value="InterPro"/>
</dbReference>
<dbReference type="Pfam" id="PF22645">
    <property type="entry name" value="GKRP_SIS_N"/>
    <property type="match status" value="1"/>
</dbReference>
<dbReference type="EMBL" id="SPNV01000066">
    <property type="protein sequence ID" value="KAF5862753.1"/>
    <property type="molecule type" value="Genomic_DNA"/>
</dbReference>
<dbReference type="PANTHER" id="PTHR10088:SF4">
    <property type="entry name" value="GLUCOKINASE REGULATORY PROTEIN"/>
    <property type="match status" value="1"/>
</dbReference>
<dbReference type="NCBIfam" id="NF009222">
    <property type="entry name" value="PRK12570.1"/>
    <property type="match status" value="1"/>
</dbReference>
<dbReference type="InterPro" id="IPR005488">
    <property type="entry name" value="Etherase_MurQ"/>
</dbReference>
<dbReference type="InterPro" id="IPR002731">
    <property type="entry name" value="ATPase_BadF"/>
</dbReference>
<dbReference type="InterPro" id="IPR040190">
    <property type="entry name" value="MURQ/GCKR"/>
</dbReference>
<proteinExistence type="inferred from homology"/>
<keyword evidence="5" id="KW-0119">Carbohydrate metabolism</keyword>
<dbReference type="Gene3D" id="1.10.8.1080">
    <property type="match status" value="1"/>
</dbReference>
<accession>A0A8H6ABC4</accession>
<comment type="caution">
    <text evidence="8">The sequence shown here is derived from an EMBL/GenBank/DDBJ whole genome shotgun (WGS) entry which is preliminary data.</text>
</comment>
<comment type="similarity">
    <text evidence="1">Belongs to the eukaryotic-type N-acetylglucosamine kinase family.</text>
</comment>
<evidence type="ECO:0000256" key="2">
    <source>
        <dbReference type="ARBA" id="ARBA00012122"/>
    </source>
</evidence>
<dbReference type="GO" id="GO:0009254">
    <property type="term" value="P:peptidoglycan turnover"/>
    <property type="evidence" value="ECO:0007669"/>
    <property type="project" value="TreeGrafter"/>
</dbReference>
<evidence type="ECO:0000313" key="8">
    <source>
        <dbReference type="EMBL" id="KAF5862753.1"/>
    </source>
</evidence>
<dbReference type="GO" id="GO:0046348">
    <property type="term" value="P:amino sugar catabolic process"/>
    <property type="evidence" value="ECO:0007669"/>
    <property type="project" value="InterPro"/>
</dbReference>
<dbReference type="GO" id="GO:0016803">
    <property type="term" value="F:ether hydrolase activity"/>
    <property type="evidence" value="ECO:0007669"/>
    <property type="project" value="TreeGrafter"/>
</dbReference>
<dbReference type="PROSITE" id="PS51464">
    <property type="entry name" value="SIS"/>
    <property type="match status" value="1"/>
</dbReference>
<dbReference type="Gene3D" id="3.40.50.10490">
    <property type="entry name" value="Glucose-6-phosphate isomerase like protein, domain 1"/>
    <property type="match status" value="1"/>
</dbReference>
<dbReference type="EC" id="2.7.1.59" evidence="2"/>
<dbReference type="CDD" id="cd24007">
    <property type="entry name" value="ASKHA_NBD_eukNAGK-like"/>
    <property type="match status" value="1"/>
</dbReference>
<evidence type="ECO:0000256" key="5">
    <source>
        <dbReference type="ARBA" id="ARBA00023277"/>
    </source>
</evidence>
<dbReference type="SUPFAM" id="SSF53697">
    <property type="entry name" value="SIS domain"/>
    <property type="match status" value="1"/>
</dbReference>